<organism evidence="4 5">
    <name type="scientific">Coemansia reversa (strain ATCC 12441 / NRRL 1564)</name>
    <dbReference type="NCBI Taxonomy" id="763665"/>
    <lineage>
        <taxon>Eukaryota</taxon>
        <taxon>Fungi</taxon>
        <taxon>Fungi incertae sedis</taxon>
        <taxon>Zoopagomycota</taxon>
        <taxon>Kickxellomycotina</taxon>
        <taxon>Kickxellomycetes</taxon>
        <taxon>Kickxellales</taxon>
        <taxon>Kickxellaceae</taxon>
        <taxon>Coemansia</taxon>
    </lineage>
</organism>
<evidence type="ECO:0000313" key="5">
    <source>
        <dbReference type="Proteomes" id="UP000242474"/>
    </source>
</evidence>
<sequence length="343" mass="38110">MATGERRRGRFSVFYFAIIYIYTLLFDLLQNISFLESLLRHLPQPQNLVSETYQPVSEKAPAPTDSIGSGSYTRARSTSLLRNASAPDAQDYSVHAAQNEHDTGSMALRRRRASSAASSSTTSSHGLLHTNAYADESAEVSQFARSTGSAVSTPTVSSSTKSAGTITRGQKKKILVLDLDETLIHSSPHGSYRAHHRIEVVIDKVACLYYVYKRPHVDYFLRKVSEWYTVVVFTASLAEYADPVIDLLDTQGKFISGRYFRDSCVPHDSSYAKNLLAVNLDLSQIVLVDNSPLSYFINPTNGIPIQPWINSDPKDEALLDLLPLLDALRFTDDVRSILSLRLV</sequence>
<dbReference type="SUPFAM" id="SSF56784">
    <property type="entry name" value="HAD-like"/>
    <property type="match status" value="1"/>
</dbReference>
<name>A0A2G5BH61_COERN</name>
<gene>
    <name evidence="4" type="ORF">COEREDRAFT_79824</name>
</gene>
<dbReference type="InterPro" id="IPR023214">
    <property type="entry name" value="HAD_sf"/>
</dbReference>
<dbReference type="NCBIfam" id="TIGR02251">
    <property type="entry name" value="HIF-SF_euk"/>
    <property type="match status" value="1"/>
</dbReference>
<evidence type="ECO:0000259" key="3">
    <source>
        <dbReference type="PROSITE" id="PS50969"/>
    </source>
</evidence>
<dbReference type="STRING" id="763665.A0A2G5BH61"/>
<dbReference type="Proteomes" id="UP000242474">
    <property type="component" value="Unassembled WGS sequence"/>
</dbReference>
<dbReference type="InterPro" id="IPR011948">
    <property type="entry name" value="Dullard_phosphatase"/>
</dbReference>
<dbReference type="Pfam" id="PF03031">
    <property type="entry name" value="NIF"/>
    <property type="match status" value="1"/>
</dbReference>
<dbReference type="EMBL" id="KZ303490">
    <property type="protein sequence ID" value="PIA18335.1"/>
    <property type="molecule type" value="Genomic_DNA"/>
</dbReference>
<feature type="region of interest" description="Disordered" evidence="1">
    <location>
        <begin position="53"/>
        <end position="73"/>
    </location>
</feature>
<accession>A0A2G5BH61</accession>
<proteinExistence type="predicted"/>
<protein>
    <recommendedName>
        <fullName evidence="3">FCP1 homology domain-containing protein</fullName>
    </recommendedName>
</protein>
<dbReference type="InterPro" id="IPR004274">
    <property type="entry name" value="FCP1_dom"/>
</dbReference>
<evidence type="ECO:0000313" key="4">
    <source>
        <dbReference type="EMBL" id="PIA18335.1"/>
    </source>
</evidence>
<feature type="compositionally biased region" description="Low complexity" evidence="1">
    <location>
        <begin position="114"/>
        <end position="124"/>
    </location>
</feature>
<dbReference type="InterPro" id="IPR050365">
    <property type="entry name" value="TIM50"/>
</dbReference>
<feature type="domain" description="FCP1 homology" evidence="3">
    <location>
        <begin position="168"/>
        <end position="328"/>
    </location>
</feature>
<dbReference type="SMART" id="SM00577">
    <property type="entry name" value="CPDc"/>
    <property type="match status" value="1"/>
</dbReference>
<keyword evidence="5" id="KW-1185">Reference proteome</keyword>
<dbReference type="PROSITE" id="PS50969">
    <property type="entry name" value="FCP1"/>
    <property type="match status" value="1"/>
</dbReference>
<reference evidence="4 5" key="1">
    <citation type="journal article" date="2015" name="Genome Biol. Evol.">
        <title>Phylogenomic analyses indicate that early fungi evolved digesting cell walls of algal ancestors of land plants.</title>
        <authorList>
            <person name="Chang Y."/>
            <person name="Wang S."/>
            <person name="Sekimoto S."/>
            <person name="Aerts A.L."/>
            <person name="Choi C."/>
            <person name="Clum A."/>
            <person name="LaButti K.M."/>
            <person name="Lindquist E.A."/>
            <person name="Yee Ngan C."/>
            <person name="Ohm R.A."/>
            <person name="Salamov A.A."/>
            <person name="Grigoriev I.V."/>
            <person name="Spatafora J.W."/>
            <person name="Berbee M.L."/>
        </authorList>
    </citation>
    <scope>NUCLEOTIDE SEQUENCE [LARGE SCALE GENOMIC DNA]</scope>
    <source>
        <strain evidence="4 5">NRRL 1564</strain>
    </source>
</reference>
<dbReference type="FunFam" id="3.40.50.1000:FF:000093">
    <property type="entry name" value="NLI interacting factor-like phosphatase family protein"/>
    <property type="match status" value="1"/>
</dbReference>
<dbReference type="AlphaFoldDB" id="A0A2G5BH61"/>
<dbReference type="GO" id="GO:0016791">
    <property type="term" value="F:phosphatase activity"/>
    <property type="evidence" value="ECO:0007669"/>
    <property type="project" value="InterPro"/>
</dbReference>
<dbReference type="PANTHER" id="PTHR12210">
    <property type="entry name" value="DULLARD PROTEIN PHOSPHATASE"/>
    <property type="match status" value="1"/>
</dbReference>
<feature type="region of interest" description="Disordered" evidence="1">
    <location>
        <begin position="97"/>
        <end position="127"/>
    </location>
</feature>
<keyword evidence="2" id="KW-0472">Membrane</keyword>
<feature type="transmembrane region" description="Helical" evidence="2">
    <location>
        <begin position="12"/>
        <end position="29"/>
    </location>
</feature>
<dbReference type="CDD" id="cd07521">
    <property type="entry name" value="HAD_FCP1-like"/>
    <property type="match status" value="1"/>
</dbReference>
<dbReference type="OrthoDB" id="277011at2759"/>
<dbReference type="Gene3D" id="3.40.50.1000">
    <property type="entry name" value="HAD superfamily/HAD-like"/>
    <property type="match status" value="1"/>
</dbReference>
<keyword evidence="2" id="KW-1133">Transmembrane helix</keyword>
<keyword evidence="2" id="KW-0812">Transmembrane</keyword>
<dbReference type="InterPro" id="IPR036412">
    <property type="entry name" value="HAD-like_sf"/>
</dbReference>
<evidence type="ECO:0000256" key="2">
    <source>
        <dbReference type="SAM" id="Phobius"/>
    </source>
</evidence>
<evidence type="ECO:0000256" key="1">
    <source>
        <dbReference type="SAM" id="MobiDB-lite"/>
    </source>
</evidence>